<dbReference type="EMBL" id="PFBX01000055">
    <property type="protein sequence ID" value="PIT87037.1"/>
    <property type="molecule type" value="Genomic_DNA"/>
</dbReference>
<evidence type="ECO:0008006" key="4">
    <source>
        <dbReference type="Google" id="ProtNLM"/>
    </source>
</evidence>
<feature type="transmembrane region" description="Helical" evidence="1">
    <location>
        <begin position="53"/>
        <end position="76"/>
    </location>
</feature>
<comment type="caution">
    <text evidence="2">The sequence shown here is derived from an EMBL/GenBank/DDBJ whole genome shotgun (WGS) entry which is preliminary data.</text>
</comment>
<evidence type="ECO:0000256" key="1">
    <source>
        <dbReference type="SAM" id="Phobius"/>
    </source>
</evidence>
<dbReference type="Pfam" id="PF18895">
    <property type="entry name" value="T4SS_pilin"/>
    <property type="match status" value="1"/>
</dbReference>
<dbReference type="Proteomes" id="UP000231183">
    <property type="component" value="Unassembled WGS sequence"/>
</dbReference>
<evidence type="ECO:0000313" key="2">
    <source>
        <dbReference type="EMBL" id="PIT87037.1"/>
    </source>
</evidence>
<gene>
    <name evidence="2" type="ORF">COU31_05115</name>
</gene>
<keyword evidence="1" id="KW-0812">Transmembrane</keyword>
<proteinExistence type="predicted"/>
<feature type="transmembrane region" description="Helical" evidence="1">
    <location>
        <begin position="97"/>
        <end position="116"/>
    </location>
</feature>
<protein>
    <recommendedName>
        <fullName evidence="4">TrbC/VIRB2 family protein</fullName>
    </recommendedName>
</protein>
<dbReference type="AlphaFoldDB" id="A0A2M6W2M2"/>
<name>A0A2M6W2M2_9BACT</name>
<dbReference type="InterPro" id="IPR043993">
    <property type="entry name" value="T4SS_pilin"/>
</dbReference>
<organism evidence="2 3">
    <name type="scientific">Candidatus Magasanikbacteria bacterium CG10_big_fil_rev_8_21_14_0_10_40_10</name>
    <dbReference type="NCBI Taxonomy" id="1974648"/>
    <lineage>
        <taxon>Bacteria</taxon>
        <taxon>Candidatus Magasanikiibacteriota</taxon>
    </lineage>
</organism>
<keyword evidence="1" id="KW-0472">Membrane</keyword>
<sequence>MIKAKIAVMIGLMSVLTMIFVVSPTLVQAKCETTSAGVTTCSLDNPLQTTEPNIVIGNIVKALMGVTGALSLWAFVEGASKWLRSMGNPEQINKGMHTMLWAVLGLLVVFISYAIAKWVLRLFFIGQAW</sequence>
<evidence type="ECO:0000313" key="3">
    <source>
        <dbReference type="Proteomes" id="UP000231183"/>
    </source>
</evidence>
<keyword evidence="1" id="KW-1133">Transmembrane helix</keyword>
<reference evidence="3" key="1">
    <citation type="submission" date="2017-09" db="EMBL/GenBank/DDBJ databases">
        <title>Depth-based differentiation of microbial function through sediment-hosted aquifers and enrichment of novel symbionts in the deep terrestrial subsurface.</title>
        <authorList>
            <person name="Probst A.J."/>
            <person name="Ladd B."/>
            <person name="Jarett J.K."/>
            <person name="Geller-Mcgrath D.E."/>
            <person name="Sieber C.M.K."/>
            <person name="Emerson J.B."/>
            <person name="Anantharaman K."/>
            <person name="Thomas B.C."/>
            <person name="Malmstrom R."/>
            <person name="Stieglmeier M."/>
            <person name="Klingl A."/>
            <person name="Woyke T."/>
            <person name="Ryan C.M."/>
            <person name="Banfield J.F."/>
        </authorList>
    </citation>
    <scope>NUCLEOTIDE SEQUENCE [LARGE SCALE GENOMIC DNA]</scope>
</reference>
<accession>A0A2M6W2M2</accession>